<dbReference type="KEGG" id="gtt:GUITHDRAFT_108541"/>
<evidence type="ECO:0000256" key="1">
    <source>
        <dbReference type="SAM" id="Coils"/>
    </source>
</evidence>
<keyword evidence="1" id="KW-0175">Coiled coil</keyword>
<dbReference type="GeneID" id="17302265"/>
<reference evidence="5" key="2">
    <citation type="submission" date="2012-11" db="EMBL/GenBank/DDBJ databases">
        <authorList>
            <person name="Kuo A."/>
            <person name="Curtis B.A."/>
            <person name="Tanifuji G."/>
            <person name="Burki F."/>
            <person name="Gruber A."/>
            <person name="Irimia M."/>
            <person name="Maruyama S."/>
            <person name="Arias M.C."/>
            <person name="Ball S.G."/>
            <person name="Gile G.H."/>
            <person name="Hirakawa Y."/>
            <person name="Hopkins J.F."/>
            <person name="Rensing S.A."/>
            <person name="Schmutz J."/>
            <person name="Symeonidi A."/>
            <person name="Elias M."/>
            <person name="Eveleigh R.J."/>
            <person name="Herman E.K."/>
            <person name="Klute M.J."/>
            <person name="Nakayama T."/>
            <person name="Obornik M."/>
            <person name="Reyes-Prieto A."/>
            <person name="Armbrust E.V."/>
            <person name="Aves S.J."/>
            <person name="Beiko R.G."/>
            <person name="Coutinho P."/>
            <person name="Dacks J.B."/>
            <person name="Durnford D.G."/>
            <person name="Fast N.M."/>
            <person name="Green B.R."/>
            <person name="Grisdale C."/>
            <person name="Hempe F."/>
            <person name="Henrissat B."/>
            <person name="Hoppner M.P."/>
            <person name="Ishida K.-I."/>
            <person name="Kim E."/>
            <person name="Koreny L."/>
            <person name="Kroth P.G."/>
            <person name="Liu Y."/>
            <person name="Malik S.-B."/>
            <person name="Maier U.G."/>
            <person name="McRose D."/>
            <person name="Mock T."/>
            <person name="Neilson J.A."/>
            <person name="Onodera N.T."/>
            <person name="Poole A.M."/>
            <person name="Pritham E.J."/>
            <person name="Richards T.A."/>
            <person name="Rocap G."/>
            <person name="Roy S.W."/>
            <person name="Sarai C."/>
            <person name="Schaack S."/>
            <person name="Shirato S."/>
            <person name="Slamovits C.H."/>
            <person name="Spencer D.F."/>
            <person name="Suzuki S."/>
            <person name="Worden A.Z."/>
            <person name="Zauner S."/>
            <person name="Barry K."/>
            <person name="Bell C."/>
            <person name="Bharti A.K."/>
            <person name="Crow J.A."/>
            <person name="Grimwood J."/>
            <person name="Kramer R."/>
            <person name="Lindquist E."/>
            <person name="Lucas S."/>
            <person name="Salamov A."/>
            <person name="McFadden G.I."/>
            <person name="Lane C.E."/>
            <person name="Keeling P.J."/>
            <person name="Gray M.W."/>
            <person name="Grigoriev I.V."/>
            <person name="Archibald J.M."/>
        </authorList>
    </citation>
    <scope>NUCLEOTIDE SEQUENCE</scope>
    <source>
        <strain evidence="5">CCMP2712</strain>
    </source>
</reference>
<proteinExistence type="predicted"/>
<evidence type="ECO:0000313" key="5">
    <source>
        <dbReference type="Proteomes" id="UP000011087"/>
    </source>
</evidence>
<keyword evidence="5" id="KW-1185">Reference proteome</keyword>
<evidence type="ECO:0000313" key="3">
    <source>
        <dbReference type="EMBL" id="EKX45665.1"/>
    </source>
</evidence>
<evidence type="ECO:0000313" key="4">
    <source>
        <dbReference type="EnsemblProtists" id="EKX45665"/>
    </source>
</evidence>
<accession>L1JC46</accession>
<reference evidence="4" key="3">
    <citation type="submission" date="2016-03" db="UniProtKB">
        <authorList>
            <consortium name="EnsemblProtists"/>
        </authorList>
    </citation>
    <scope>IDENTIFICATION</scope>
</reference>
<evidence type="ECO:0000256" key="2">
    <source>
        <dbReference type="SAM" id="MobiDB-lite"/>
    </source>
</evidence>
<name>L1JC46_GUITC</name>
<dbReference type="RefSeq" id="XP_005832645.1">
    <property type="nucleotide sequence ID" value="XM_005832588.1"/>
</dbReference>
<dbReference type="PaxDb" id="55529-EKX45665"/>
<dbReference type="AlphaFoldDB" id="L1JC46"/>
<reference evidence="3 5" key="1">
    <citation type="journal article" date="2012" name="Nature">
        <title>Algal genomes reveal evolutionary mosaicism and the fate of nucleomorphs.</title>
        <authorList>
            <consortium name="DOE Joint Genome Institute"/>
            <person name="Curtis B.A."/>
            <person name="Tanifuji G."/>
            <person name="Burki F."/>
            <person name="Gruber A."/>
            <person name="Irimia M."/>
            <person name="Maruyama S."/>
            <person name="Arias M.C."/>
            <person name="Ball S.G."/>
            <person name="Gile G.H."/>
            <person name="Hirakawa Y."/>
            <person name="Hopkins J.F."/>
            <person name="Kuo A."/>
            <person name="Rensing S.A."/>
            <person name="Schmutz J."/>
            <person name="Symeonidi A."/>
            <person name="Elias M."/>
            <person name="Eveleigh R.J."/>
            <person name="Herman E.K."/>
            <person name="Klute M.J."/>
            <person name="Nakayama T."/>
            <person name="Obornik M."/>
            <person name="Reyes-Prieto A."/>
            <person name="Armbrust E.V."/>
            <person name="Aves S.J."/>
            <person name="Beiko R.G."/>
            <person name="Coutinho P."/>
            <person name="Dacks J.B."/>
            <person name="Durnford D.G."/>
            <person name="Fast N.M."/>
            <person name="Green B.R."/>
            <person name="Grisdale C.J."/>
            <person name="Hempel F."/>
            <person name="Henrissat B."/>
            <person name="Hoppner M.P."/>
            <person name="Ishida K."/>
            <person name="Kim E."/>
            <person name="Koreny L."/>
            <person name="Kroth P.G."/>
            <person name="Liu Y."/>
            <person name="Malik S.B."/>
            <person name="Maier U.G."/>
            <person name="McRose D."/>
            <person name="Mock T."/>
            <person name="Neilson J.A."/>
            <person name="Onodera N.T."/>
            <person name="Poole A.M."/>
            <person name="Pritham E.J."/>
            <person name="Richards T.A."/>
            <person name="Rocap G."/>
            <person name="Roy S.W."/>
            <person name="Sarai C."/>
            <person name="Schaack S."/>
            <person name="Shirato S."/>
            <person name="Slamovits C.H."/>
            <person name="Spencer D.F."/>
            <person name="Suzuki S."/>
            <person name="Worden A.Z."/>
            <person name="Zauner S."/>
            <person name="Barry K."/>
            <person name="Bell C."/>
            <person name="Bharti A.K."/>
            <person name="Crow J.A."/>
            <person name="Grimwood J."/>
            <person name="Kramer R."/>
            <person name="Lindquist E."/>
            <person name="Lucas S."/>
            <person name="Salamov A."/>
            <person name="McFadden G.I."/>
            <person name="Lane C.E."/>
            <person name="Keeling P.J."/>
            <person name="Gray M.W."/>
            <person name="Grigoriev I.V."/>
            <person name="Archibald J.M."/>
        </authorList>
    </citation>
    <scope>NUCLEOTIDE SEQUENCE</scope>
    <source>
        <strain evidence="3 5">CCMP2712</strain>
    </source>
</reference>
<protein>
    <submittedName>
        <fullName evidence="3 4">Uncharacterized protein</fullName>
    </submittedName>
</protein>
<sequence>MGETLSCWNPGDAQETLQEADLRVPWSRIRGVEKEEEPPRFVLRVLFEGEKGMGELVLGSRSEREIDVAMQTISERTSESKAARRSHHVGDSSSSLRSVGSRGLNTKTDSSKKTNGFLSSMYHNILGKVETIVSDVQKGVDIFMGRDDAQDFEDALEGPSMRLLKVYLADDKSEDSMKMLSSYSSLDDLELKHHRRPDGTCYPSCTICARVQNKELLAEHKHLLENLWRREEELSRGFLSDSFESLIDANSPRNFELNEEGEAMEVVEMKLVLDSLEGQVAKLMAEMRSARQHEGAMSSLATSVIASAEKATSKKLTSDSTSMMVGEDEGEELLELRTTSHKFLSQLLILRKNQLEDVEASDVRDVLMRVLLAYNEVENAHRRLKHVENLSIKTETDLTDNLSFLSGLTRTSLEEAKMSTRELKEVQDKSDELNKSLIESGKRLQALRGRIEVYQMKHGSSLLNDNIHWMFVKSLTWV</sequence>
<gene>
    <name evidence="3" type="ORF">GUITHDRAFT_108541</name>
</gene>
<dbReference type="HOGENOM" id="CLU_571698_0_0_1"/>
<dbReference type="EnsemblProtists" id="EKX45665">
    <property type="protein sequence ID" value="EKX45665"/>
    <property type="gene ID" value="GUITHDRAFT_108541"/>
</dbReference>
<feature type="coiled-coil region" evidence="1">
    <location>
        <begin position="266"/>
        <end position="293"/>
    </location>
</feature>
<dbReference type="EMBL" id="JH992998">
    <property type="protein sequence ID" value="EKX45665.1"/>
    <property type="molecule type" value="Genomic_DNA"/>
</dbReference>
<feature type="compositionally biased region" description="Low complexity" evidence="2">
    <location>
        <begin position="91"/>
        <end position="104"/>
    </location>
</feature>
<dbReference type="Proteomes" id="UP000011087">
    <property type="component" value="Unassembled WGS sequence"/>
</dbReference>
<feature type="region of interest" description="Disordered" evidence="2">
    <location>
        <begin position="74"/>
        <end position="113"/>
    </location>
</feature>
<organism evidence="3">
    <name type="scientific">Guillardia theta (strain CCMP2712)</name>
    <name type="common">Cryptophyte</name>
    <dbReference type="NCBI Taxonomy" id="905079"/>
    <lineage>
        <taxon>Eukaryota</taxon>
        <taxon>Cryptophyceae</taxon>
        <taxon>Pyrenomonadales</taxon>
        <taxon>Geminigeraceae</taxon>
        <taxon>Guillardia</taxon>
    </lineage>
</organism>